<dbReference type="Proteomes" id="UP001162483">
    <property type="component" value="Unassembled WGS sequence"/>
</dbReference>
<reference evidence="1" key="1">
    <citation type="submission" date="2023-05" db="EMBL/GenBank/DDBJ databases">
        <authorList>
            <person name="Stuckert A."/>
        </authorList>
    </citation>
    <scope>NUCLEOTIDE SEQUENCE</scope>
</reference>
<proteinExistence type="predicted"/>
<dbReference type="EMBL" id="CATNWA010019212">
    <property type="protein sequence ID" value="CAI9611977.1"/>
    <property type="molecule type" value="Genomic_DNA"/>
</dbReference>
<name>A0ABN9GUH2_9NEOB</name>
<comment type="caution">
    <text evidence="1">The sequence shown here is derived from an EMBL/GenBank/DDBJ whole genome shotgun (WGS) entry which is preliminary data.</text>
</comment>
<accession>A0ABN9GUH2</accession>
<protein>
    <submittedName>
        <fullName evidence="1">Uncharacterized protein</fullName>
    </submittedName>
</protein>
<keyword evidence="2" id="KW-1185">Reference proteome</keyword>
<gene>
    <name evidence="1" type="ORF">SPARVUS_LOCUS14627902</name>
</gene>
<organism evidence="1 2">
    <name type="scientific">Staurois parvus</name>
    <dbReference type="NCBI Taxonomy" id="386267"/>
    <lineage>
        <taxon>Eukaryota</taxon>
        <taxon>Metazoa</taxon>
        <taxon>Chordata</taxon>
        <taxon>Craniata</taxon>
        <taxon>Vertebrata</taxon>
        <taxon>Euteleostomi</taxon>
        <taxon>Amphibia</taxon>
        <taxon>Batrachia</taxon>
        <taxon>Anura</taxon>
        <taxon>Neobatrachia</taxon>
        <taxon>Ranoidea</taxon>
        <taxon>Ranidae</taxon>
        <taxon>Staurois</taxon>
    </lineage>
</organism>
<sequence>MVVNDIVHISACSSSAFRLQKKKVEQAAFFLHRTVLERTRTH</sequence>
<evidence type="ECO:0000313" key="1">
    <source>
        <dbReference type="EMBL" id="CAI9611977.1"/>
    </source>
</evidence>
<evidence type="ECO:0000313" key="2">
    <source>
        <dbReference type="Proteomes" id="UP001162483"/>
    </source>
</evidence>